<evidence type="ECO:0000313" key="2">
    <source>
        <dbReference type="Proteomes" id="UP000824280"/>
    </source>
</evidence>
<accession>A0ABX8ZH87</accession>
<evidence type="ECO:0008006" key="3">
    <source>
        <dbReference type="Google" id="ProtNLM"/>
    </source>
</evidence>
<name>A0ABX8ZH87_9SPHN</name>
<gene>
    <name evidence="1" type="ORF">K3166_01375</name>
</gene>
<dbReference type="PANTHER" id="PTHR39217:SF1">
    <property type="entry name" value="GLUTATHIONE SYNTHETASE"/>
    <property type="match status" value="1"/>
</dbReference>
<dbReference type="Gene3D" id="3.40.50.20">
    <property type="match status" value="1"/>
</dbReference>
<dbReference type="SUPFAM" id="SSF56059">
    <property type="entry name" value="Glutathione synthetase ATP-binding domain-like"/>
    <property type="match status" value="1"/>
</dbReference>
<sequence>MLGTAWDYQDHPREFIAKLAALQEHGITVQNSPDIVRWNSDKSYLKDLEQRGATTVPTLWLEDADRQAVTGAMDHFGTDRVVVKRQVGAGGIGQYSFTRASLPEADWSMGRPCMIQPFLPSIVEEGEYTFVFIDGEYSHGVQKRAAQDEYRIQSLYGGYECDYAPPPGDLECARTIERALPFADALYCRIDMARLATGELAVMEAEMIEPYLYPQQGSQLGMRLAEAICKRLG</sequence>
<dbReference type="InterPro" id="IPR013815">
    <property type="entry name" value="ATP_grasp_subdomain_1"/>
</dbReference>
<reference evidence="1 2" key="1">
    <citation type="submission" date="2021-08" db="EMBL/GenBank/DDBJ databases">
        <title>Comparative Genomics Analysis of the Genus Qipengyuania Reveals Extensive Genetic Diversity and Metabolic Versatility, Including the Description of Fifteen Novel Species.</title>
        <authorList>
            <person name="Liu Y."/>
        </authorList>
    </citation>
    <scope>NUCLEOTIDE SEQUENCE [LARGE SCALE GENOMIC DNA]</scope>
    <source>
        <strain evidence="1 2">1XM2-8</strain>
    </source>
</reference>
<keyword evidence="2" id="KW-1185">Reference proteome</keyword>
<dbReference type="Gene3D" id="3.30.470.20">
    <property type="entry name" value="ATP-grasp fold, B domain"/>
    <property type="match status" value="1"/>
</dbReference>
<dbReference type="EMBL" id="CP081297">
    <property type="protein sequence ID" value="QZD88376.1"/>
    <property type="molecule type" value="Genomic_DNA"/>
</dbReference>
<dbReference type="Proteomes" id="UP000824280">
    <property type="component" value="Chromosome"/>
</dbReference>
<dbReference type="Gene3D" id="3.30.1490.20">
    <property type="entry name" value="ATP-grasp fold, A domain"/>
    <property type="match status" value="1"/>
</dbReference>
<protein>
    <recommendedName>
        <fullName evidence="3">ATP-grasp domain-containing protein</fullName>
    </recommendedName>
</protein>
<organism evidence="1 2">
    <name type="scientific">Qipengyuania psychrotolerans</name>
    <dbReference type="NCBI Taxonomy" id="2867238"/>
    <lineage>
        <taxon>Bacteria</taxon>
        <taxon>Pseudomonadati</taxon>
        <taxon>Pseudomonadota</taxon>
        <taxon>Alphaproteobacteria</taxon>
        <taxon>Sphingomonadales</taxon>
        <taxon>Erythrobacteraceae</taxon>
        <taxon>Qipengyuania</taxon>
    </lineage>
</organism>
<dbReference type="InterPro" id="IPR053191">
    <property type="entry name" value="DcsG_Biosynth_Enzyme"/>
</dbReference>
<dbReference type="PANTHER" id="PTHR39217">
    <property type="match status" value="1"/>
</dbReference>
<proteinExistence type="predicted"/>
<evidence type="ECO:0000313" key="1">
    <source>
        <dbReference type="EMBL" id="QZD88376.1"/>
    </source>
</evidence>